<dbReference type="GO" id="GO:0003700">
    <property type="term" value="F:DNA-binding transcription factor activity"/>
    <property type="evidence" value="ECO:0007669"/>
    <property type="project" value="InterPro"/>
</dbReference>
<reference evidence="5" key="1">
    <citation type="submission" date="2019-04" db="EMBL/GenBank/DDBJ databases">
        <title>Evolution of Biomass-Degrading Anaerobic Consortia Revealed by Metagenomics.</title>
        <authorList>
            <person name="Peng X."/>
        </authorList>
    </citation>
    <scope>NUCLEOTIDE SEQUENCE</scope>
    <source>
        <strain evidence="5">SIG254</strain>
    </source>
</reference>
<dbReference type="GO" id="GO:0003677">
    <property type="term" value="F:DNA binding"/>
    <property type="evidence" value="ECO:0007669"/>
    <property type="project" value="UniProtKB-KW"/>
</dbReference>
<dbReference type="PANTHER" id="PTHR38445">
    <property type="entry name" value="HTH-TYPE TRANSCRIPTIONAL REPRESSOR YTRA"/>
    <property type="match status" value="1"/>
</dbReference>
<feature type="domain" description="HTH gntR-type" evidence="4">
    <location>
        <begin position="9"/>
        <end position="77"/>
    </location>
</feature>
<evidence type="ECO:0000256" key="2">
    <source>
        <dbReference type="ARBA" id="ARBA00023125"/>
    </source>
</evidence>
<evidence type="ECO:0000259" key="4">
    <source>
        <dbReference type="PROSITE" id="PS50949"/>
    </source>
</evidence>
<keyword evidence="1" id="KW-0805">Transcription regulation</keyword>
<dbReference type="PROSITE" id="PS50949">
    <property type="entry name" value="HTH_GNTR"/>
    <property type="match status" value="1"/>
</dbReference>
<sequence>MAWEFKDQRPIYIQLIEQIKLKIISGEYKPGQKFPTVRELAEEASVNPNTIQKALAELERSGFVYSQRTSGRFITEDIDMIKEIKLDIAKDQAVNFLKSMKSLGLSNEDIMEFLGKVAKEME</sequence>
<dbReference type="PANTHER" id="PTHR38445:SF6">
    <property type="entry name" value="GNTR-FAMILY TRANSCRIPTIONAL REGULATOR"/>
    <property type="match status" value="1"/>
</dbReference>
<evidence type="ECO:0000256" key="1">
    <source>
        <dbReference type="ARBA" id="ARBA00023015"/>
    </source>
</evidence>
<dbReference type="InterPro" id="IPR036388">
    <property type="entry name" value="WH-like_DNA-bd_sf"/>
</dbReference>
<keyword evidence="2" id="KW-0238">DNA-binding</keyword>
<gene>
    <name evidence="5" type="ORF">E7215_10885</name>
</gene>
<evidence type="ECO:0000313" key="6">
    <source>
        <dbReference type="Proteomes" id="UP000768462"/>
    </source>
</evidence>
<keyword evidence="3" id="KW-0804">Transcription</keyword>
<dbReference type="Gene3D" id="1.10.10.10">
    <property type="entry name" value="Winged helix-like DNA-binding domain superfamily/Winged helix DNA-binding domain"/>
    <property type="match status" value="1"/>
</dbReference>
<proteinExistence type="predicted"/>
<name>A0A927ZKT2_9CLOT</name>
<evidence type="ECO:0000256" key="3">
    <source>
        <dbReference type="ARBA" id="ARBA00023163"/>
    </source>
</evidence>
<dbReference type="Pfam" id="PF00392">
    <property type="entry name" value="GntR"/>
    <property type="match status" value="1"/>
</dbReference>
<dbReference type="CDD" id="cd07377">
    <property type="entry name" value="WHTH_GntR"/>
    <property type="match status" value="1"/>
</dbReference>
<dbReference type="InterPro" id="IPR000524">
    <property type="entry name" value="Tscrpt_reg_HTH_GntR"/>
</dbReference>
<dbReference type="SMART" id="SM00345">
    <property type="entry name" value="HTH_GNTR"/>
    <property type="match status" value="1"/>
</dbReference>
<comment type="caution">
    <text evidence="5">The sequence shown here is derived from an EMBL/GenBank/DDBJ whole genome shotgun (WGS) entry which is preliminary data.</text>
</comment>
<dbReference type="InterPro" id="IPR036390">
    <property type="entry name" value="WH_DNA-bd_sf"/>
</dbReference>
<organism evidence="5 6">
    <name type="scientific">Clostridium sulfidigenes</name>
    <dbReference type="NCBI Taxonomy" id="318464"/>
    <lineage>
        <taxon>Bacteria</taxon>
        <taxon>Bacillati</taxon>
        <taxon>Bacillota</taxon>
        <taxon>Clostridia</taxon>
        <taxon>Eubacteriales</taxon>
        <taxon>Clostridiaceae</taxon>
        <taxon>Clostridium</taxon>
    </lineage>
</organism>
<dbReference type="SUPFAM" id="SSF46785">
    <property type="entry name" value="Winged helix' DNA-binding domain"/>
    <property type="match status" value="1"/>
</dbReference>
<evidence type="ECO:0000313" key="5">
    <source>
        <dbReference type="EMBL" id="MBE6060659.1"/>
    </source>
</evidence>
<protein>
    <submittedName>
        <fullName evidence="5">GntR family transcriptional regulator</fullName>
    </submittedName>
</protein>
<dbReference type="Proteomes" id="UP000768462">
    <property type="component" value="Unassembled WGS sequence"/>
</dbReference>
<dbReference type="AlphaFoldDB" id="A0A927ZKT2"/>
<accession>A0A927ZKT2</accession>
<dbReference type="EMBL" id="SVCM01000124">
    <property type="protein sequence ID" value="MBE6060659.1"/>
    <property type="molecule type" value="Genomic_DNA"/>
</dbReference>